<reference evidence="1 2" key="1">
    <citation type="journal article" date="2018" name="New Phytol.">
        <title>Phylogenomics of Endogonaceae and evolution of mycorrhizas within Mucoromycota.</title>
        <authorList>
            <person name="Chang Y."/>
            <person name="Desiro A."/>
            <person name="Na H."/>
            <person name="Sandor L."/>
            <person name="Lipzen A."/>
            <person name="Clum A."/>
            <person name="Barry K."/>
            <person name="Grigoriev I.V."/>
            <person name="Martin F.M."/>
            <person name="Stajich J.E."/>
            <person name="Smith M.E."/>
            <person name="Bonito G."/>
            <person name="Spatafora J.W."/>
        </authorList>
    </citation>
    <scope>NUCLEOTIDE SEQUENCE [LARGE SCALE GENOMIC DNA]</scope>
    <source>
        <strain evidence="1 2">AD002</strain>
    </source>
</reference>
<evidence type="ECO:0000313" key="1">
    <source>
        <dbReference type="EMBL" id="RUS25409.1"/>
    </source>
</evidence>
<evidence type="ECO:0000313" key="2">
    <source>
        <dbReference type="Proteomes" id="UP000274822"/>
    </source>
</evidence>
<organism evidence="1 2">
    <name type="scientific">Jimgerdemannia flammicorona</name>
    <dbReference type="NCBI Taxonomy" id="994334"/>
    <lineage>
        <taxon>Eukaryota</taxon>
        <taxon>Fungi</taxon>
        <taxon>Fungi incertae sedis</taxon>
        <taxon>Mucoromycota</taxon>
        <taxon>Mucoromycotina</taxon>
        <taxon>Endogonomycetes</taxon>
        <taxon>Endogonales</taxon>
        <taxon>Endogonaceae</taxon>
        <taxon>Jimgerdemannia</taxon>
    </lineage>
</organism>
<dbReference type="Proteomes" id="UP000274822">
    <property type="component" value="Unassembled WGS sequence"/>
</dbReference>
<accession>A0A433Q6M4</accession>
<gene>
    <name evidence="1" type="ORF">BC938DRAFT_472221</name>
</gene>
<dbReference type="EMBL" id="RBNJ01013052">
    <property type="protein sequence ID" value="RUS25409.1"/>
    <property type="molecule type" value="Genomic_DNA"/>
</dbReference>
<proteinExistence type="predicted"/>
<protein>
    <submittedName>
        <fullName evidence="1">Uncharacterized protein</fullName>
    </submittedName>
</protein>
<keyword evidence="2" id="KW-1185">Reference proteome</keyword>
<sequence length="74" mass="8452">MAKAGVTVRNKYLKEYDMYFSFISKFKGLKHFSKGVCNLEQMTANEFFNITTQIFLSCAHGFILDPEGKTADTK</sequence>
<name>A0A433Q6M4_9FUNG</name>
<dbReference type="AlphaFoldDB" id="A0A433Q6M4"/>
<comment type="caution">
    <text evidence="1">The sequence shown here is derived from an EMBL/GenBank/DDBJ whole genome shotgun (WGS) entry which is preliminary data.</text>
</comment>